<feature type="compositionally biased region" description="Acidic residues" evidence="2">
    <location>
        <begin position="138"/>
        <end position="153"/>
    </location>
</feature>
<sequence length="343" mass="40655">MAHRDGRSHVHHKHQHQSVKMPGSTVRQCPHCRNKMNCRNRCCVKCGKLLDFKHRQSVRLAKFRAQARQWAKTTIKSRNQSKVLDNVNVMMEKLKALGYVPLLFLGKFSKAQKWTAEHILQGLTPEKEQEVTEHNEAESQDLTETVEEEEDIISENNVEVERLEDEEQINKQQIESRKEEPERPVEEERDKSPEKEQEVIKSDEKERQDLKETVEDEENIVVEDNVEVRRLENEEQIEEQQIEGREEEPERPVEEERDKVTKKTEQAKGVKKQTEKRKFNALEMEAMEERREMEGVILKADWRRLRKGRKEVLVHWLPCPSCKKTWPPTWEPEDNVQITLSQC</sequence>
<feature type="domain" description="Chromo" evidence="3">
    <location>
        <begin position="291"/>
        <end position="343"/>
    </location>
</feature>
<keyword evidence="5" id="KW-1185">Reference proteome</keyword>
<comment type="subcellular location">
    <subcellularLocation>
        <location evidence="1">Nucleus</location>
    </subcellularLocation>
</comment>
<dbReference type="InterPro" id="IPR000953">
    <property type="entry name" value="Chromo/chromo_shadow_dom"/>
</dbReference>
<reference evidence="4 5" key="1">
    <citation type="submission" date="2020-04" db="EMBL/GenBank/DDBJ databases">
        <title>Chromosome-level genome assembly of a cyprinid fish Onychostoma macrolepis by integration of Nanopore Sequencing, Bionano and Hi-C technology.</title>
        <authorList>
            <person name="Wang D."/>
        </authorList>
    </citation>
    <scope>NUCLEOTIDE SEQUENCE [LARGE SCALE GENOMIC DNA]</scope>
    <source>
        <strain evidence="4">SWU-2019</strain>
        <tissue evidence="4">Muscle</tissue>
    </source>
</reference>
<organism evidence="4 5">
    <name type="scientific">Onychostoma macrolepis</name>
    <dbReference type="NCBI Taxonomy" id="369639"/>
    <lineage>
        <taxon>Eukaryota</taxon>
        <taxon>Metazoa</taxon>
        <taxon>Chordata</taxon>
        <taxon>Craniata</taxon>
        <taxon>Vertebrata</taxon>
        <taxon>Euteleostomi</taxon>
        <taxon>Actinopterygii</taxon>
        <taxon>Neopterygii</taxon>
        <taxon>Teleostei</taxon>
        <taxon>Ostariophysi</taxon>
        <taxon>Cypriniformes</taxon>
        <taxon>Cyprinidae</taxon>
        <taxon>Acrossocheilinae</taxon>
        <taxon>Onychostoma</taxon>
    </lineage>
</organism>
<feature type="compositionally biased region" description="Acidic residues" evidence="2">
    <location>
        <begin position="214"/>
        <end position="225"/>
    </location>
</feature>
<dbReference type="EMBL" id="JAAMOB010000005">
    <property type="protein sequence ID" value="KAF4113359.1"/>
    <property type="molecule type" value="Genomic_DNA"/>
</dbReference>
<evidence type="ECO:0000313" key="5">
    <source>
        <dbReference type="Proteomes" id="UP000579812"/>
    </source>
</evidence>
<evidence type="ECO:0000259" key="3">
    <source>
        <dbReference type="PROSITE" id="PS50013"/>
    </source>
</evidence>
<dbReference type="Proteomes" id="UP000579812">
    <property type="component" value="Unassembled WGS sequence"/>
</dbReference>
<evidence type="ECO:0000256" key="1">
    <source>
        <dbReference type="ARBA" id="ARBA00004123"/>
    </source>
</evidence>
<feature type="region of interest" description="Disordered" evidence="2">
    <location>
        <begin position="1"/>
        <end position="26"/>
    </location>
</feature>
<evidence type="ECO:0000313" key="4">
    <source>
        <dbReference type="EMBL" id="KAF4113359.1"/>
    </source>
</evidence>
<dbReference type="PROSITE" id="PS50013">
    <property type="entry name" value="CHROMO_2"/>
    <property type="match status" value="1"/>
</dbReference>
<gene>
    <name evidence="4" type="ORF">G5714_005904</name>
</gene>
<proteinExistence type="predicted"/>
<feature type="compositionally biased region" description="Basic and acidic residues" evidence="2">
    <location>
        <begin position="242"/>
        <end position="275"/>
    </location>
</feature>
<feature type="region of interest" description="Disordered" evidence="2">
    <location>
        <begin position="126"/>
        <end position="275"/>
    </location>
</feature>
<name>A0A7J6D2C6_9TELE</name>
<protein>
    <recommendedName>
        <fullName evidence="3">Chromo domain-containing protein</fullName>
    </recommendedName>
</protein>
<dbReference type="GO" id="GO:0005634">
    <property type="term" value="C:nucleus"/>
    <property type="evidence" value="ECO:0007669"/>
    <property type="project" value="UniProtKB-SubCell"/>
</dbReference>
<feature type="compositionally biased region" description="Basic and acidic residues" evidence="2">
    <location>
        <begin position="126"/>
        <end position="137"/>
    </location>
</feature>
<evidence type="ECO:0000256" key="2">
    <source>
        <dbReference type="SAM" id="MobiDB-lite"/>
    </source>
</evidence>
<dbReference type="AlphaFoldDB" id="A0A7J6D2C6"/>
<feature type="compositionally biased region" description="Basic and acidic residues" evidence="2">
    <location>
        <begin position="174"/>
        <end position="213"/>
    </location>
</feature>
<accession>A0A7J6D2C6</accession>
<comment type="caution">
    <text evidence="4">The sequence shown here is derived from an EMBL/GenBank/DDBJ whole genome shotgun (WGS) entry which is preliminary data.</text>
</comment>